<evidence type="ECO:0000313" key="2">
    <source>
        <dbReference type="Proteomes" id="UP000727407"/>
    </source>
</evidence>
<sequence length="152" mass="17022">MELLVTHRKPIIFVVPRGSGKSLYIIVLFVDDVNMPARGTCGAQPPVELLRQWLDHWNWYDMKDCYMINLVDIQLMCAMRPPGAPSWRAHSKRTVPFCSPLEQSPVALGAKDNDTSHASKPDFPMKSFQLNCCASSEGFSFSPNCSSARPGY</sequence>
<keyword evidence="2" id="KW-1185">Reference proteome</keyword>
<dbReference type="PANTHER" id="PTHR22878:SF66">
    <property type="entry name" value="DYNEIN AXONEMAL HEAVY CHAIN 7"/>
    <property type="match status" value="1"/>
</dbReference>
<dbReference type="GO" id="GO:0030286">
    <property type="term" value="C:dynein complex"/>
    <property type="evidence" value="ECO:0007669"/>
    <property type="project" value="InterPro"/>
</dbReference>
<proteinExistence type="predicted"/>
<name>A0A8J4URE4_CLAMG</name>
<dbReference type="GO" id="GO:0045505">
    <property type="term" value="F:dynein intermediate chain binding"/>
    <property type="evidence" value="ECO:0007669"/>
    <property type="project" value="InterPro"/>
</dbReference>
<evidence type="ECO:0000313" key="1">
    <source>
        <dbReference type="EMBL" id="KAF5905202.1"/>
    </source>
</evidence>
<dbReference type="Proteomes" id="UP000727407">
    <property type="component" value="Unassembled WGS sequence"/>
</dbReference>
<dbReference type="Pfam" id="PF12775">
    <property type="entry name" value="AAA_7"/>
    <property type="match status" value="1"/>
</dbReference>
<dbReference type="InterPro" id="IPR027417">
    <property type="entry name" value="P-loop_NTPase"/>
</dbReference>
<dbReference type="Gene3D" id="3.40.50.300">
    <property type="entry name" value="P-loop containing nucleotide triphosphate hydrolases"/>
    <property type="match status" value="1"/>
</dbReference>
<comment type="caution">
    <text evidence="1">The sequence shown here is derived from an EMBL/GenBank/DDBJ whole genome shotgun (WGS) entry which is preliminary data.</text>
</comment>
<dbReference type="EMBL" id="QNUK01000048">
    <property type="protein sequence ID" value="KAF5905202.1"/>
    <property type="molecule type" value="Genomic_DNA"/>
</dbReference>
<dbReference type="InterPro" id="IPR026983">
    <property type="entry name" value="DHC"/>
</dbReference>
<reference evidence="1" key="1">
    <citation type="submission" date="2020-07" db="EMBL/GenBank/DDBJ databases">
        <title>Clarias magur genome sequencing, assembly and annotation.</title>
        <authorList>
            <person name="Kushwaha B."/>
            <person name="Kumar R."/>
            <person name="Das P."/>
            <person name="Joshi C.G."/>
            <person name="Kumar D."/>
            <person name="Nagpure N.S."/>
            <person name="Pandey M."/>
            <person name="Agarwal S."/>
            <person name="Srivastava S."/>
            <person name="Singh M."/>
            <person name="Sahoo L."/>
            <person name="Jayasankar P."/>
            <person name="Meher P.K."/>
            <person name="Koringa P.G."/>
            <person name="Iquebal M.A."/>
            <person name="Das S.P."/>
            <person name="Bit A."/>
            <person name="Patnaik S."/>
            <person name="Patel N."/>
            <person name="Shah T.M."/>
            <person name="Hinsu A."/>
            <person name="Jena J.K."/>
        </authorList>
    </citation>
    <scope>NUCLEOTIDE SEQUENCE</scope>
    <source>
        <strain evidence="1">CIFAMagur01</strain>
        <tissue evidence="1">Testis</tissue>
    </source>
</reference>
<dbReference type="GO" id="GO:0007018">
    <property type="term" value="P:microtubule-based movement"/>
    <property type="evidence" value="ECO:0007669"/>
    <property type="project" value="InterPro"/>
</dbReference>
<accession>A0A8J4URE4</accession>
<dbReference type="PANTHER" id="PTHR22878">
    <property type="entry name" value="DYNEIN HEAVY CHAIN 6, AXONEMAL-LIKE-RELATED"/>
    <property type="match status" value="1"/>
</dbReference>
<dbReference type="OrthoDB" id="9897724at2759"/>
<dbReference type="GO" id="GO:0051959">
    <property type="term" value="F:dynein light intermediate chain binding"/>
    <property type="evidence" value="ECO:0007669"/>
    <property type="project" value="InterPro"/>
</dbReference>
<dbReference type="AlphaFoldDB" id="A0A8J4URE4"/>
<protein>
    <submittedName>
        <fullName evidence="1">Dynein heavy chain 7, axonemal</fullName>
    </submittedName>
</protein>
<gene>
    <name evidence="1" type="ORF">DAT39_005214</name>
</gene>
<organism evidence="1 2">
    <name type="scientific">Clarias magur</name>
    <name type="common">Asian catfish</name>
    <name type="synonym">Macropteronotus magur</name>
    <dbReference type="NCBI Taxonomy" id="1594786"/>
    <lineage>
        <taxon>Eukaryota</taxon>
        <taxon>Metazoa</taxon>
        <taxon>Chordata</taxon>
        <taxon>Craniata</taxon>
        <taxon>Vertebrata</taxon>
        <taxon>Euteleostomi</taxon>
        <taxon>Actinopterygii</taxon>
        <taxon>Neopterygii</taxon>
        <taxon>Teleostei</taxon>
        <taxon>Ostariophysi</taxon>
        <taxon>Siluriformes</taxon>
        <taxon>Clariidae</taxon>
        <taxon>Clarias</taxon>
    </lineage>
</organism>